<dbReference type="SUPFAM" id="SSF52402">
    <property type="entry name" value="Adenine nucleotide alpha hydrolases-like"/>
    <property type="match status" value="1"/>
</dbReference>
<dbReference type="RefSeq" id="WP_107285033.1">
    <property type="nucleotide sequence ID" value="NZ_PYMC01000020.1"/>
</dbReference>
<dbReference type="InterPro" id="IPR012796">
    <property type="entry name" value="Lysidine-tRNA-synth_C"/>
</dbReference>
<dbReference type="NCBIfam" id="TIGR02433">
    <property type="entry name" value="lysidine_TilS_C"/>
    <property type="match status" value="1"/>
</dbReference>
<name>A0A2T3MT42_9GAMM</name>
<dbReference type="PANTHER" id="PTHR43033">
    <property type="entry name" value="TRNA(ILE)-LYSIDINE SYNTHASE-RELATED"/>
    <property type="match status" value="1"/>
</dbReference>
<reference evidence="10 11" key="1">
    <citation type="submission" date="2018-03" db="EMBL/GenBank/DDBJ databases">
        <title>Whole genome sequencing of Histamine producing bacteria.</title>
        <authorList>
            <person name="Butler K."/>
        </authorList>
    </citation>
    <scope>NUCLEOTIDE SEQUENCE [LARGE SCALE GENOMIC DNA]</scope>
    <source>
        <strain evidence="10 11">DSM 16190</strain>
    </source>
</reference>
<dbReference type="GO" id="GO:0032267">
    <property type="term" value="F:tRNA(Ile)-lysidine synthase activity"/>
    <property type="evidence" value="ECO:0007669"/>
    <property type="project" value="UniProtKB-EC"/>
</dbReference>
<keyword evidence="3 8" id="KW-0436">Ligase</keyword>
<dbReference type="Gene3D" id="1.20.59.20">
    <property type="match status" value="1"/>
</dbReference>
<comment type="subcellular location">
    <subcellularLocation>
        <location evidence="1 8">Cytoplasm</location>
    </subcellularLocation>
</comment>
<keyword evidence="2 8" id="KW-0963">Cytoplasm</keyword>
<dbReference type="OrthoDB" id="9807403at2"/>
<dbReference type="GO" id="GO:0005737">
    <property type="term" value="C:cytoplasm"/>
    <property type="evidence" value="ECO:0007669"/>
    <property type="project" value="UniProtKB-SubCell"/>
</dbReference>
<feature type="binding site" evidence="8">
    <location>
        <begin position="25"/>
        <end position="30"/>
    </location>
    <ligand>
        <name>ATP</name>
        <dbReference type="ChEBI" id="CHEBI:30616"/>
    </ligand>
</feature>
<proteinExistence type="inferred from homology"/>
<dbReference type="GO" id="GO:0006400">
    <property type="term" value="P:tRNA modification"/>
    <property type="evidence" value="ECO:0007669"/>
    <property type="project" value="UniProtKB-UniRule"/>
</dbReference>
<protein>
    <recommendedName>
        <fullName evidence="8">tRNA(Ile)-lysidine synthase</fullName>
        <ecNumber evidence="8">6.3.4.19</ecNumber>
    </recommendedName>
    <alternativeName>
        <fullName evidence="8">tRNA(Ile)-2-lysyl-cytidine synthase</fullName>
    </alternativeName>
    <alternativeName>
        <fullName evidence="8">tRNA(Ile)-lysidine synthetase</fullName>
    </alternativeName>
</protein>
<evidence type="ECO:0000256" key="6">
    <source>
        <dbReference type="ARBA" id="ARBA00022840"/>
    </source>
</evidence>
<dbReference type="HAMAP" id="MF_01161">
    <property type="entry name" value="tRNA_Ile_lys_synt"/>
    <property type="match status" value="1"/>
</dbReference>
<dbReference type="InterPro" id="IPR015262">
    <property type="entry name" value="tRNA_Ile_lys_synt_subst-bd"/>
</dbReference>
<evidence type="ECO:0000256" key="2">
    <source>
        <dbReference type="ARBA" id="ARBA00022490"/>
    </source>
</evidence>
<evidence type="ECO:0000313" key="11">
    <source>
        <dbReference type="Proteomes" id="UP000240904"/>
    </source>
</evidence>
<evidence type="ECO:0000256" key="7">
    <source>
        <dbReference type="ARBA" id="ARBA00048539"/>
    </source>
</evidence>
<dbReference type="SUPFAM" id="SSF56037">
    <property type="entry name" value="PheT/TilS domain"/>
    <property type="match status" value="1"/>
</dbReference>
<evidence type="ECO:0000256" key="8">
    <source>
        <dbReference type="HAMAP-Rule" id="MF_01161"/>
    </source>
</evidence>
<comment type="domain">
    <text evidence="8">The N-terminal region contains the highly conserved SGGXDS motif, predicted to be a P-loop motif involved in ATP binding.</text>
</comment>
<keyword evidence="5 8" id="KW-0547">Nucleotide-binding</keyword>
<dbReference type="NCBIfam" id="TIGR02432">
    <property type="entry name" value="lysidine_TilS_N"/>
    <property type="match status" value="1"/>
</dbReference>
<comment type="similarity">
    <text evidence="8">Belongs to the tRNA(Ile)-lysidine synthase family.</text>
</comment>
<dbReference type="Pfam" id="PF11734">
    <property type="entry name" value="TilS_C"/>
    <property type="match status" value="1"/>
</dbReference>
<evidence type="ECO:0000256" key="5">
    <source>
        <dbReference type="ARBA" id="ARBA00022741"/>
    </source>
</evidence>
<sequence>MLYSQLSACLQAHAPRSKRFILALSGGLDSRVLLHLMGRFIRQYPHYQCLAVHVHHGLSANADAWVQHCRQWAQEEGIECHIESVTLTLGNRISVEQQARDLRYLALARHVQPDDVLLTAQHADDQLETFLLALKRGSGPAGLASMPVHTAFAAGYHLRPLLHASRQEIMGYGTEHQLSWVEDESNQDQRYDRNFLRHQITPRLLERWPGMRKAVVRSAALCGEQEALLRELLAAQLANALHSDHSLIIGELASERIGKQLIRQWLSRFDVRLPSQAQLQQIWHSVVMAQDDANPQLCWHNHQIRRYKQRLYIVNQWPDISDCYQSCEIDQVYSLPQGLGTISLRHSAQGNLRLPRDGEAVSVRFEPEGLEVKPQGRVGKRKLKKLFQEYGIPSWNRRRTPLLFYGEQLAAVAGLFVVEEFAGQDCDLDWQYDVS</sequence>
<dbReference type="SUPFAM" id="SSF82829">
    <property type="entry name" value="MesJ substrate recognition domain-like"/>
    <property type="match status" value="1"/>
</dbReference>
<evidence type="ECO:0000256" key="1">
    <source>
        <dbReference type="ARBA" id="ARBA00004496"/>
    </source>
</evidence>
<keyword evidence="11" id="KW-1185">Reference proteome</keyword>
<gene>
    <name evidence="8 10" type="primary">tilS</name>
    <name evidence="10" type="ORF">C9I89_19700</name>
</gene>
<evidence type="ECO:0000259" key="9">
    <source>
        <dbReference type="SMART" id="SM00977"/>
    </source>
</evidence>
<accession>A0A2T3MT42</accession>
<evidence type="ECO:0000256" key="4">
    <source>
        <dbReference type="ARBA" id="ARBA00022694"/>
    </source>
</evidence>
<keyword evidence="4 8" id="KW-0819">tRNA processing</keyword>
<dbReference type="CDD" id="cd01992">
    <property type="entry name" value="TilS_N"/>
    <property type="match status" value="1"/>
</dbReference>
<dbReference type="InterPro" id="IPR012795">
    <property type="entry name" value="tRNA_Ile_lys_synt_N"/>
</dbReference>
<comment type="caution">
    <text evidence="10">The sequence shown here is derived from an EMBL/GenBank/DDBJ whole genome shotgun (WGS) entry which is preliminary data.</text>
</comment>
<dbReference type="InterPro" id="IPR011063">
    <property type="entry name" value="TilS/TtcA_N"/>
</dbReference>
<dbReference type="InterPro" id="IPR012094">
    <property type="entry name" value="tRNA_Ile_lys_synt"/>
</dbReference>
<dbReference type="Proteomes" id="UP000240904">
    <property type="component" value="Unassembled WGS sequence"/>
</dbReference>
<dbReference type="EC" id="6.3.4.19" evidence="8"/>
<dbReference type="SMART" id="SM00977">
    <property type="entry name" value="TilS_C"/>
    <property type="match status" value="1"/>
</dbReference>
<dbReference type="GO" id="GO:0005524">
    <property type="term" value="F:ATP binding"/>
    <property type="evidence" value="ECO:0007669"/>
    <property type="project" value="UniProtKB-UniRule"/>
</dbReference>
<keyword evidence="6 8" id="KW-0067">ATP-binding</keyword>
<evidence type="ECO:0000313" key="10">
    <source>
        <dbReference type="EMBL" id="PSW01707.1"/>
    </source>
</evidence>
<dbReference type="InterPro" id="IPR014729">
    <property type="entry name" value="Rossmann-like_a/b/a_fold"/>
</dbReference>
<dbReference type="PANTHER" id="PTHR43033:SF1">
    <property type="entry name" value="TRNA(ILE)-LYSIDINE SYNTHASE-RELATED"/>
    <property type="match status" value="1"/>
</dbReference>
<dbReference type="Pfam" id="PF01171">
    <property type="entry name" value="ATP_bind_3"/>
    <property type="match status" value="1"/>
</dbReference>
<dbReference type="AlphaFoldDB" id="A0A2T3MT42"/>
<dbReference type="Pfam" id="PF09179">
    <property type="entry name" value="TilS"/>
    <property type="match status" value="1"/>
</dbReference>
<feature type="domain" description="Lysidine-tRNA(Ile) synthetase C-terminal" evidence="9">
    <location>
        <begin position="361"/>
        <end position="430"/>
    </location>
</feature>
<comment type="function">
    <text evidence="8">Ligates lysine onto the cytidine present at position 34 of the AUA codon-specific tRNA(Ile) that contains the anticodon CAU, in an ATP-dependent manner. Cytidine is converted to lysidine, thus changing the amino acid specificity of the tRNA from methionine to isoleucine.</text>
</comment>
<organism evidence="10 11">
    <name type="scientific">Photobacterium lipolyticum</name>
    <dbReference type="NCBI Taxonomy" id="266810"/>
    <lineage>
        <taxon>Bacteria</taxon>
        <taxon>Pseudomonadati</taxon>
        <taxon>Pseudomonadota</taxon>
        <taxon>Gammaproteobacteria</taxon>
        <taxon>Vibrionales</taxon>
        <taxon>Vibrionaceae</taxon>
        <taxon>Photobacterium</taxon>
    </lineage>
</organism>
<dbReference type="EMBL" id="PYMC01000020">
    <property type="protein sequence ID" value="PSW01707.1"/>
    <property type="molecule type" value="Genomic_DNA"/>
</dbReference>
<evidence type="ECO:0000256" key="3">
    <source>
        <dbReference type="ARBA" id="ARBA00022598"/>
    </source>
</evidence>
<comment type="catalytic activity">
    <reaction evidence="7 8">
        <text>cytidine(34) in tRNA(Ile2) + L-lysine + ATP = lysidine(34) in tRNA(Ile2) + AMP + diphosphate + H(+)</text>
        <dbReference type="Rhea" id="RHEA:43744"/>
        <dbReference type="Rhea" id="RHEA-COMP:10625"/>
        <dbReference type="Rhea" id="RHEA-COMP:10670"/>
        <dbReference type="ChEBI" id="CHEBI:15378"/>
        <dbReference type="ChEBI" id="CHEBI:30616"/>
        <dbReference type="ChEBI" id="CHEBI:32551"/>
        <dbReference type="ChEBI" id="CHEBI:33019"/>
        <dbReference type="ChEBI" id="CHEBI:82748"/>
        <dbReference type="ChEBI" id="CHEBI:83665"/>
        <dbReference type="ChEBI" id="CHEBI:456215"/>
        <dbReference type="EC" id="6.3.4.19"/>
    </reaction>
</comment>
<dbReference type="Gene3D" id="3.40.50.620">
    <property type="entry name" value="HUPs"/>
    <property type="match status" value="1"/>
</dbReference>